<dbReference type="Proteomes" id="UP000311382">
    <property type="component" value="Unassembled WGS sequence"/>
</dbReference>
<sequence>MSSRYDRSTRSYLAPRNGRGMRGTAPDDSEDAAPWSEPLPSSARQTSSAPSRSTATSLPRKSYAAELDEPLTQLKGPVKPKSKLLVSDLDNTLFGPNGDGVIARPYLRTFIRYVMHPDTPYALAIWTFSGRAYGIAHLRQCGMGKYLFDSDDRLDPKKKPGLLAVWGYEDSGFLPHVYGRMASGKAVKDLDLMWSMLNATTGSDWSPLNSLLQDDLASNGRAQPDNLINCPVFTTKSPDDDFLLAQVGVLDELSTTSNIGAAIKLQDLEHGIPLDRLDGYVQRAIEVCGALGIKVSRGTAYPDPAVIEDLKQNFRPVGPAHDAAQEPAFPHPGALPLVHPSPKRTATGMVLSPSALYQSECAVPSKRGRVRKPLVVFDLDGTLYTRPPQHLEHIPEGKPSGRPYLRSFLIWLLRPESPWTMAIWTGSQKATAVKCLYELDLGLVGPALIDGEAELLHPKLVALWAREDVGLTAKDFVSYVAIVKDLDKLWDHLASEHIGKLDASNTVMVDDTPSKLRAQPSTLLAAPTFAYPLGPSTFTVASQLDGFLLALADMLDELAQQSNFAQFIQRRGWNKVLGRMELTGRRNAGIELLEQEGVPVEAEARGLIPGTQATRVKDDGGRTARPATAAPSRLTPASLAALSRSSAPSGVTSDTDNAPPTHDDEDDTDTTASSVDGDSDDAAEEAAQPARNSRSAARKSGR</sequence>
<protein>
    <recommendedName>
        <fullName evidence="2">FCP1 homology domain-containing protein</fullName>
    </recommendedName>
</protein>
<dbReference type="InterPro" id="IPR050365">
    <property type="entry name" value="TIM50"/>
</dbReference>
<keyword evidence="4" id="KW-1185">Reference proteome</keyword>
<dbReference type="PROSITE" id="PS50969">
    <property type="entry name" value="FCP1"/>
    <property type="match status" value="2"/>
</dbReference>
<proteinExistence type="predicted"/>
<accession>A0A5C5G756</accession>
<evidence type="ECO:0000256" key="1">
    <source>
        <dbReference type="SAM" id="MobiDB-lite"/>
    </source>
</evidence>
<feature type="domain" description="FCP1 homology" evidence="2">
    <location>
        <begin position="368"/>
        <end position="551"/>
    </location>
</feature>
<dbReference type="InterPro" id="IPR004274">
    <property type="entry name" value="FCP1_dom"/>
</dbReference>
<feature type="region of interest" description="Disordered" evidence="1">
    <location>
        <begin position="603"/>
        <end position="702"/>
    </location>
</feature>
<dbReference type="EMBL" id="SOZI01000003">
    <property type="protein sequence ID" value="TNY24409.1"/>
    <property type="molecule type" value="Genomic_DNA"/>
</dbReference>
<dbReference type="SUPFAM" id="SSF56784">
    <property type="entry name" value="HAD-like"/>
    <property type="match status" value="2"/>
</dbReference>
<dbReference type="Gene3D" id="3.40.50.1000">
    <property type="entry name" value="HAD superfamily/HAD-like"/>
    <property type="match status" value="2"/>
</dbReference>
<feature type="compositionally biased region" description="Low complexity" evidence="1">
    <location>
        <begin position="623"/>
        <end position="649"/>
    </location>
</feature>
<organism evidence="3 4">
    <name type="scientific">Rhodotorula diobovata</name>
    <dbReference type="NCBI Taxonomy" id="5288"/>
    <lineage>
        <taxon>Eukaryota</taxon>
        <taxon>Fungi</taxon>
        <taxon>Dikarya</taxon>
        <taxon>Basidiomycota</taxon>
        <taxon>Pucciniomycotina</taxon>
        <taxon>Microbotryomycetes</taxon>
        <taxon>Sporidiobolales</taxon>
        <taxon>Sporidiobolaceae</taxon>
        <taxon>Rhodotorula</taxon>
    </lineage>
</organism>
<evidence type="ECO:0000313" key="4">
    <source>
        <dbReference type="Proteomes" id="UP000311382"/>
    </source>
</evidence>
<dbReference type="STRING" id="5288.A0A5C5G756"/>
<gene>
    <name evidence="3" type="ORF">DMC30DRAFT_166644</name>
</gene>
<dbReference type="Pfam" id="PF03031">
    <property type="entry name" value="NIF"/>
    <property type="match status" value="2"/>
</dbReference>
<dbReference type="SMART" id="SM00577">
    <property type="entry name" value="CPDc"/>
    <property type="match status" value="1"/>
</dbReference>
<comment type="caution">
    <text evidence="3">The sequence shown here is derived from an EMBL/GenBank/DDBJ whole genome shotgun (WGS) entry which is preliminary data.</text>
</comment>
<dbReference type="InterPro" id="IPR036412">
    <property type="entry name" value="HAD-like_sf"/>
</dbReference>
<name>A0A5C5G756_9BASI</name>
<feature type="domain" description="FCP1 homology" evidence="2">
    <location>
        <begin position="78"/>
        <end position="253"/>
    </location>
</feature>
<reference evidence="3 4" key="1">
    <citation type="submission" date="2019-03" db="EMBL/GenBank/DDBJ databases">
        <title>Rhodosporidium diobovatum UCD-FST 08-225 genome sequencing, assembly, and annotation.</title>
        <authorList>
            <person name="Fakankun I.U."/>
            <person name="Fristensky B."/>
            <person name="Levin D.B."/>
        </authorList>
    </citation>
    <scope>NUCLEOTIDE SEQUENCE [LARGE SCALE GENOMIC DNA]</scope>
    <source>
        <strain evidence="3 4">UCD-FST 08-225</strain>
    </source>
</reference>
<dbReference type="InterPro" id="IPR023214">
    <property type="entry name" value="HAD_sf"/>
</dbReference>
<feature type="region of interest" description="Disordered" evidence="1">
    <location>
        <begin position="1"/>
        <end position="61"/>
    </location>
</feature>
<evidence type="ECO:0000313" key="3">
    <source>
        <dbReference type="EMBL" id="TNY24409.1"/>
    </source>
</evidence>
<feature type="compositionally biased region" description="Low complexity" evidence="1">
    <location>
        <begin position="40"/>
        <end position="57"/>
    </location>
</feature>
<dbReference type="OrthoDB" id="1711508at2759"/>
<evidence type="ECO:0000259" key="2">
    <source>
        <dbReference type="PROSITE" id="PS50969"/>
    </source>
</evidence>
<dbReference type="AlphaFoldDB" id="A0A5C5G756"/>
<dbReference type="PANTHER" id="PTHR12210">
    <property type="entry name" value="DULLARD PROTEIN PHOSPHATASE"/>
    <property type="match status" value="1"/>
</dbReference>